<evidence type="ECO:0000313" key="13">
    <source>
        <dbReference type="EMBL" id="AXA84523.1"/>
    </source>
</evidence>
<evidence type="ECO:0000256" key="2">
    <source>
        <dbReference type="ARBA" id="ARBA00021549"/>
    </source>
</evidence>
<accession>A0A344J663</accession>
<keyword evidence="3" id="KW-1003">Cell membrane</keyword>
<keyword evidence="14" id="KW-1185">Reference proteome</keyword>
<evidence type="ECO:0000313" key="14">
    <source>
        <dbReference type="Proteomes" id="UP000251842"/>
    </source>
</evidence>
<sequence length="182" mass="18609">MSARGSRQRGFTLVELVVTVAIGAIIAMIAAPSYQQMTRRSRLATAGNELIASMQTARVAAVSRRQTVSVCPSANGTSCDVAAGTRWIVLTAGNAVLRDFTLPRGITAQGSPNLSGANFRITFGPSGFSKAGTGAAAPTTATLAVCGSDINGDNAMDITAAMGRISSARRNATSACSNPAER</sequence>
<dbReference type="Pfam" id="PF07963">
    <property type="entry name" value="N_methyl"/>
    <property type="match status" value="1"/>
</dbReference>
<evidence type="ECO:0000256" key="8">
    <source>
        <dbReference type="ARBA" id="ARBA00023136"/>
    </source>
</evidence>
<keyword evidence="8 11" id="KW-0472">Membrane</keyword>
<keyword evidence="4" id="KW-0488">Methylation</keyword>
<dbReference type="EMBL" id="CP029556">
    <property type="protein sequence ID" value="AXA84523.1"/>
    <property type="molecule type" value="Genomic_DNA"/>
</dbReference>
<dbReference type="PROSITE" id="PS00409">
    <property type="entry name" value="PROKAR_NTER_METHYL"/>
    <property type="match status" value="1"/>
</dbReference>
<dbReference type="GO" id="GO:0015628">
    <property type="term" value="P:protein secretion by the type II secretion system"/>
    <property type="evidence" value="ECO:0007669"/>
    <property type="project" value="InterPro"/>
</dbReference>
<evidence type="ECO:0000256" key="10">
    <source>
        <dbReference type="ARBA" id="ARBA00030775"/>
    </source>
</evidence>
<evidence type="ECO:0000256" key="11">
    <source>
        <dbReference type="SAM" id="Phobius"/>
    </source>
</evidence>
<evidence type="ECO:0000256" key="5">
    <source>
        <dbReference type="ARBA" id="ARBA00022519"/>
    </source>
</evidence>
<reference evidence="14" key="1">
    <citation type="submission" date="2018-05" db="EMBL/GenBank/DDBJ databases">
        <title>Luteimonas pekinense sp. nov., isolated from human Meibomian gland secretions, Beijing, China.</title>
        <authorList>
            <person name="Wen T."/>
            <person name="Bai H."/>
            <person name="Lv H."/>
        </authorList>
    </citation>
    <scope>NUCLEOTIDE SEQUENCE [LARGE SCALE GENOMIC DNA]</scope>
    <source>
        <strain evidence="14">83-4</strain>
    </source>
</reference>
<dbReference type="GO" id="GO:0015627">
    <property type="term" value="C:type II protein secretion system complex"/>
    <property type="evidence" value="ECO:0007669"/>
    <property type="project" value="InterPro"/>
</dbReference>
<dbReference type="OrthoDB" id="6120962at2"/>
<keyword evidence="7 11" id="KW-1133">Transmembrane helix</keyword>
<dbReference type="SUPFAM" id="SSF54523">
    <property type="entry name" value="Pili subunits"/>
    <property type="match status" value="1"/>
</dbReference>
<dbReference type="Gene3D" id="3.30.700.10">
    <property type="entry name" value="Glycoprotein, Type 4 Pilin"/>
    <property type="match status" value="1"/>
</dbReference>
<dbReference type="AlphaFoldDB" id="A0A344J663"/>
<evidence type="ECO:0000256" key="9">
    <source>
        <dbReference type="ARBA" id="ARBA00025772"/>
    </source>
</evidence>
<dbReference type="NCBIfam" id="TIGR02532">
    <property type="entry name" value="IV_pilin_GFxxxE"/>
    <property type="match status" value="1"/>
</dbReference>
<feature type="transmembrane region" description="Helical" evidence="11">
    <location>
        <begin position="12"/>
        <end position="34"/>
    </location>
</feature>
<evidence type="ECO:0000256" key="3">
    <source>
        <dbReference type="ARBA" id="ARBA00022475"/>
    </source>
</evidence>
<evidence type="ECO:0000256" key="1">
    <source>
        <dbReference type="ARBA" id="ARBA00004377"/>
    </source>
</evidence>
<dbReference type="Pfam" id="PF12019">
    <property type="entry name" value="GspH"/>
    <property type="match status" value="1"/>
</dbReference>
<dbReference type="InterPro" id="IPR022346">
    <property type="entry name" value="T2SS_GspH"/>
</dbReference>
<organism evidence="13 14">
    <name type="scientific">Solilutibacter oculi</name>
    <dbReference type="NCBI Taxonomy" id="2698682"/>
    <lineage>
        <taxon>Bacteria</taxon>
        <taxon>Pseudomonadati</taxon>
        <taxon>Pseudomonadota</taxon>
        <taxon>Gammaproteobacteria</taxon>
        <taxon>Lysobacterales</taxon>
        <taxon>Lysobacteraceae</taxon>
        <taxon>Solilutibacter</taxon>
    </lineage>
</organism>
<proteinExistence type="inferred from homology"/>
<dbReference type="KEGG" id="lue:DCD74_07350"/>
<evidence type="ECO:0000256" key="4">
    <source>
        <dbReference type="ARBA" id="ARBA00022481"/>
    </source>
</evidence>
<keyword evidence="5" id="KW-0997">Cell inner membrane</keyword>
<dbReference type="GO" id="GO:0005886">
    <property type="term" value="C:plasma membrane"/>
    <property type="evidence" value="ECO:0007669"/>
    <property type="project" value="UniProtKB-SubCell"/>
</dbReference>
<evidence type="ECO:0000256" key="6">
    <source>
        <dbReference type="ARBA" id="ARBA00022692"/>
    </source>
</evidence>
<evidence type="ECO:0000256" key="7">
    <source>
        <dbReference type="ARBA" id="ARBA00022989"/>
    </source>
</evidence>
<comment type="subcellular location">
    <subcellularLocation>
        <location evidence="1">Cell inner membrane</location>
        <topology evidence="1">Single-pass membrane protein</topology>
    </subcellularLocation>
</comment>
<keyword evidence="6 11" id="KW-0812">Transmembrane</keyword>
<dbReference type="Proteomes" id="UP000251842">
    <property type="component" value="Chromosome"/>
</dbReference>
<evidence type="ECO:0000259" key="12">
    <source>
        <dbReference type="Pfam" id="PF12019"/>
    </source>
</evidence>
<gene>
    <name evidence="13" type="ORF">DCD74_07350</name>
</gene>
<dbReference type="InterPro" id="IPR045584">
    <property type="entry name" value="Pilin-like"/>
</dbReference>
<name>A0A344J663_9GAMM</name>
<protein>
    <recommendedName>
        <fullName evidence="2">Type II secretion system protein H</fullName>
    </recommendedName>
    <alternativeName>
        <fullName evidence="10">General secretion pathway protein H</fullName>
    </alternativeName>
</protein>
<comment type="similarity">
    <text evidence="9">Belongs to the GSP H family.</text>
</comment>
<feature type="domain" description="General secretion pathway GspH" evidence="12">
    <location>
        <begin position="46"/>
        <end position="151"/>
    </location>
</feature>
<dbReference type="InterPro" id="IPR012902">
    <property type="entry name" value="N_methyl_site"/>
</dbReference>